<reference evidence="16" key="2">
    <citation type="submission" date="2010-04" db="EMBL/GenBank/DDBJ databases">
        <authorList>
            <person name="Buell R."/>
            <person name="Hamilton J."/>
            <person name="Hostetler J."/>
        </authorList>
    </citation>
    <scope>NUCLEOTIDE SEQUENCE [LARGE SCALE GENOMIC DNA]</scope>
    <source>
        <strain evidence="16">DAOM:BR144</strain>
    </source>
</reference>
<dbReference type="EnsemblProtists" id="PYU1_T012198">
    <property type="protein sequence ID" value="PYU1_T012198"/>
    <property type="gene ID" value="PYU1_G012172"/>
</dbReference>
<evidence type="ECO:0000256" key="5">
    <source>
        <dbReference type="ARBA" id="ARBA00022516"/>
    </source>
</evidence>
<evidence type="ECO:0000256" key="10">
    <source>
        <dbReference type="ARBA" id="ARBA00022989"/>
    </source>
</evidence>
<dbReference type="VEuPathDB" id="FungiDB:PYU1_G012172"/>
<comment type="caution">
    <text evidence="14">Lacks conserved residue(s) required for the propagation of feature annotation.</text>
</comment>
<evidence type="ECO:0000256" key="11">
    <source>
        <dbReference type="ARBA" id="ARBA00023098"/>
    </source>
</evidence>
<evidence type="ECO:0000313" key="15">
    <source>
        <dbReference type="EnsemblProtists" id="PYU1_T012198"/>
    </source>
</evidence>
<comment type="subcellular location">
    <subcellularLocation>
        <location evidence="1 14">Endoplasmic reticulum membrane</location>
        <topology evidence="1 14">Multi-pass membrane protein</topology>
    </subcellularLocation>
</comment>
<evidence type="ECO:0000256" key="9">
    <source>
        <dbReference type="ARBA" id="ARBA00022824"/>
    </source>
</evidence>
<keyword evidence="9 14" id="KW-0256">Endoplasmic reticulum</keyword>
<keyword evidence="6 14" id="KW-0808">Transferase</keyword>
<dbReference type="PANTHER" id="PTHR12317">
    <property type="entry name" value="DIACYLGLYCEROL O-ACYLTRANSFERASE"/>
    <property type="match status" value="1"/>
</dbReference>
<dbReference type="AlphaFoldDB" id="K3X4P9"/>
<evidence type="ECO:0000256" key="12">
    <source>
        <dbReference type="ARBA" id="ARBA00023136"/>
    </source>
</evidence>
<evidence type="ECO:0000256" key="2">
    <source>
        <dbReference type="ARBA" id="ARBA00004771"/>
    </source>
</evidence>
<dbReference type="InterPro" id="IPR007130">
    <property type="entry name" value="DAGAT"/>
</dbReference>
<proteinExistence type="inferred from homology"/>
<dbReference type="GO" id="GO:0006071">
    <property type="term" value="P:glycerol metabolic process"/>
    <property type="evidence" value="ECO:0007669"/>
    <property type="project" value="UniProtKB-KW"/>
</dbReference>
<keyword evidence="8" id="KW-0319">Glycerol metabolism</keyword>
<evidence type="ECO:0000313" key="16">
    <source>
        <dbReference type="Proteomes" id="UP000019132"/>
    </source>
</evidence>
<dbReference type="GO" id="GO:0004144">
    <property type="term" value="F:diacylglycerol O-acyltransferase activity"/>
    <property type="evidence" value="ECO:0007669"/>
    <property type="project" value="TreeGrafter"/>
</dbReference>
<evidence type="ECO:0000256" key="1">
    <source>
        <dbReference type="ARBA" id="ARBA00004477"/>
    </source>
</evidence>
<dbReference type="Proteomes" id="UP000019132">
    <property type="component" value="Unassembled WGS sequence"/>
</dbReference>
<dbReference type="EC" id="2.3.1.-" evidence="14"/>
<dbReference type="EMBL" id="GL376601">
    <property type="status" value="NOT_ANNOTATED_CDS"/>
    <property type="molecule type" value="Genomic_DNA"/>
</dbReference>
<name>K3X4P9_GLOUD</name>
<dbReference type="PANTHER" id="PTHR12317:SF0">
    <property type="entry name" value="ACYLTRANSFERASE"/>
    <property type="match status" value="1"/>
</dbReference>
<dbReference type="Pfam" id="PF03982">
    <property type="entry name" value="DAGAT"/>
    <property type="match status" value="1"/>
</dbReference>
<feature type="transmembrane region" description="Helical" evidence="14">
    <location>
        <begin position="83"/>
        <end position="99"/>
    </location>
</feature>
<comment type="pathway">
    <text evidence="2">Glycerolipid metabolism; triacylglycerol biosynthesis.</text>
</comment>
<dbReference type="HOGENOM" id="CLU_023995_2_1_1"/>
<keyword evidence="13" id="KW-0012">Acyltransferase</keyword>
<organism evidence="15 16">
    <name type="scientific">Globisporangium ultimum (strain ATCC 200006 / CBS 805.95 / DAOM BR144)</name>
    <name type="common">Pythium ultimum</name>
    <dbReference type="NCBI Taxonomy" id="431595"/>
    <lineage>
        <taxon>Eukaryota</taxon>
        <taxon>Sar</taxon>
        <taxon>Stramenopiles</taxon>
        <taxon>Oomycota</taxon>
        <taxon>Peronosporomycetes</taxon>
        <taxon>Pythiales</taxon>
        <taxon>Pythiaceae</taxon>
        <taxon>Globisporangium</taxon>
    </lineage>
</organism>
<dbReference type="GO" id="GO:0019432">
    <property type="term" value="P:triglyceride biosynthetic process"/>
    <property type="evidence" value="ECO:0007669"/>
    <property type="project" value="TreeGrafter"/>
</dbReference>
<evidence type="ECO:0000256" key="3">
    <source>
        <dbReference type="ARBA" id="ARBA00005189"/>
    </source>
</evidence>
<evidence type="ECO:0000256" key="8">
    <source>
        <dbReference type="ARBA" id="ARBA00022798"/>
    </source>
</evidence>
<accession>K3X4P9</accession>
<dbReference type="GO" id="GO:0005789">
    <property type="term" value="C:endoplasmic reticulum membrane"/>
    <property type="evidence" value="ECO:0007669"/>
    <property type="project" value="UniProtKB-SubCell"/>
</dbReference>
<evidence type="ECO:0000256" key="6">
    <source>
        <dbReference type="ARBA" id="ARBA00022679"/>
    </source>
</evidence>
<reference evidence="15" key="3">
    <citation type="submission" date="2015-02" db="UniProtKB">
        <authorList>
            <consortium name="EnsemblProtists"/>
        </authorList>
    </citation>
    <scope>IDENTIFICATION</scope>
    <source>
        <strain evidence="15">DAOM BR144</strain>
    </source>
</reference>
<comment type="similarity">
    <text evidence="4 14">Belongs to the diacylglycerol acyltransferase family.</text>
</comment>
<dbReference type="InParanoid" id="K3X4P9"/>
<keyword evidence="7 14" id="KW-0812">Transmembrane</keyword>
<sequence length="363" mass="41257">MVPTQEKQAPLVVAEPVTLAATDSNEDAEVFEYTPPQVFGPDSSVPTWLQAYIQDVYIFITTHYNFWMLPFLVAFYWMYHAGYGLVVVATVVLYAPSLFDGSEKTAKGRPWDAMRTSKMWLLNANYVGIKIFREQALDASKRYIFGFHPHGIIILSRIATYGGTWEAVFPKIVTRALGASSIFAVPLARELCLWLGVVDASRSTADKVLKNNYSICVYPGGVPEIFLVDPKSKDNTIVLKNRLGFVKLAIRHGAELVPTFVFGEKWFFNVWNPPKSVISFFRKVLKIPVIVFWGRFMWVPKRLPEGKTFGVVYGKPIPTVQKDEPTEEDIRTVHTLYVAEIERLFEQYKAKFGYDADEKLVIT</sequence>
<keyword evidence="11" id="KW-0443">Lipid metabolism</keyword>
<dbReference type="CDD" id="cd07987">
    <property type="entry name" value="LPLAT_MGAT-like"/>
    <property type="match status" value="1"/>
</dbReference>
<protein>
    <recommendedName>
        <fullName evidence="14">Acyltransferase</fullName>
        <ecNumber evidence="14">2.3.1.-</ecNumber>
    </recommendedName>
</protein>
<dbReference type="eggNOG" id="KOG0831">
    <property type="taxonomic scope" value="Eukaryota"/>
</dbReference>
<dbReference type="STRING" id="431595.K3X4P9"/>
<evidence type="ECO:0000256" key="14">
    <source>
        <dbReference type="RuleBase" id="RU367023"/>
    </source>
</evidence>
<evidence type="ECO:0000256" key="13">
    <source>
        <dbReference type="ARBA" id="ARBA00023315"/>
    </source>
</evidence>
<reference evidence="16" key="1">
    <citation type="journal article" date="2010" name="Genome Biol.">
        <title>Genome sequence of the necrotrophic plant pathogen Pythium ultimum reveals original pathogenicity mechanisms and effector repertoire.</title>
        <authorList>
            <person name="Levesque C.A."/>
            <person name="Brouwer H."/>
            <person name="Cano L."/>
            <person name="Hamilton J.P."/>
            <person name="Holt C."/>
            <person name="Huitema E."/>
            <person name="Raffaele S."/>
            <person name="Robideau G.P."/>
            <person name="Thines M."/>
            <person name="Win J."/>
            <person name="Zerillo M.M."/>
            <person name="Beakes G.W."/>
            <person name="Boore J.L."/>
            <person name="Busam D."/>
            <person name="Dumas B."/>
            <person name="Ferriera S."/>
            <person name="Fuerstenberg S.I."/>
            <person name="Gachon C.M."/>
            <person name="Gaulin E."/>
            <person name="Govers F."/>
            <person name="Grenville-Briggs L."/>
            <person name="Horner N."/>
            <person name="Hostetler J."/>
            <person name="Jiang R.H."/>
            <person name="Johnson J."/>
            <person name="Krajaejun T."/>
            <person name="Lin H."/>
            <person name="Meijer H.J."/>
            <person name="Moore B."/>
            <person name="Morris P."/>
            <person name="Phuntmart V."/>
            <person name="Puiu D."/>
            <person name="Shetty J."/>
            <person name="Stajich J.E."/>
            <person name="Tripathy S."/>
            <person name="Wawra S."/>
            <person name="van West P."/>
            <person name="Whitty B.R."/>
            <person name="Coutinho P.M."/>
            <person name="Henrissat B."/>
            <person name="Martin F."/>
            <person name="Thomas P.D."/>
            <person name="Tyler B.M."/>
            <person name="De Vries R.P."/>
            <person name="Kamoun S."/>
            <person name="Yandell M."/>
            <person name="Tisserat N."/>
            <person name="Buell C.R."/>
        </authorList>
    </citation>
    <scope>NUCLEOTIDE SEQUENCE</scope>
    <source>
        <strain evidence="16">DAOM:BR144</strain>
    </source>
</reference>
<evidence type="ECO:0000256" key="4">
    <source>
        <dbReference type="ARBA" id="ARBA00005420"/>
    </source>
</evidence>
<keyword evidence="5" id="KW-0444">Lipid biosynthesis</keyword>
<keyword evidence="12 14" id="KW-0472">Membrane</keyword>
<keyword evidence="10 14" id="KW-1133">Transmembrane helix</keyword>
<evidence type="ECO:0000256" key="7">
    <source>
        <dbReference type="ARBA" id="ARBA00022692"/>
    </source>
</evidence>
<dbReference type="OMA" id="WTPWRRE"/>
<comment type="pathway">
    <text evidence="3">Lipid metabolism.</text>
</comment>
<keyword evidence="16" id="KW-1185">Reference proteome</keyword>